<accession>G3IAE4</accession>
<sequence length="191" mass="21298">MYKSRSQSARWAGSQCGLEVLVGDQQASWGDQLLPEGDDESSAAVKLAVPLRFYDAQFSDLYDTSLPVLDLAARYLRKAFPLSGFTPTHAFLATWEHVGAYEEVRRGAAPSRERNTFQVVLASDGSDTYAIFLYPANGLQFLGTRPKESYNVQLQLPARVGFCRGEVDDLKREVPCFSLTNTEQSVKNLYQ</sequence>
<evidence type="ECO:0000313" key="3">
    <source>
        <dbReference type="Proteomes" id="UP000001075"/>
    </source>
</evidence>
<dbReference type="eggNOG" id="KOG1214">
    <property type="taxonomic scope" value="Eukaryota"/>
</dbReference>
<dbReference type="GO" id="GO:0007160">
    <property type="term" value="P:cell-matrix adhesion"/>
    <property type="evidence" value="ECO:0007669"/>
    <property type="project" value="InterPro"/>
</dbReference>
<dbReference type="EMBL" id="JH001698">
    <property type="protein sequence ID" value="EGW04249.1"/>
    <property type="molecule type" value="Genomic_DNA"/>
</dbReference>
<dbReference type="PROSITE" id="PS51220">
    <property type="entry name" value="NIDO"/>
    <property type="match status" value="1"/>
</dbReference>
<proteinExistence type="predicted"/>
<evidence type="ECO:0000313" key="2">
    <source>
        <dbReference type="EMBL" id="EGW04249.1"/>
    </source>
</evidence>
<dbReference type="InterPro" id="IPR051495">
    <property type="entry name" value="Epithelial_Barrier/Signaling"/>
</dbReference>
<protein>
    <submittedName>
        <fullName evidence="2">Nidogen-2</fullName>
    </submittedName>
</protein>
<dbReference type="PANTHER" id="PTHR13802">
    <property type="entry name" value="MUCIN 4-RELATED"/>
    <property type="match status" value="1"/>
</dbReference>
<dbReference type="Pfam" id="PF06119">
    <property type="entry name" value="NIDO"/>
    <property type="match status" value="1"/>
</dbReference>
<dbReference type="STRING" id="10029.G3IAE4"/>
<dbReference type="PaxDb" id="10029-XP_007621629.1"/>
<feature type="domain" description="NIDO" evidence="1">
    <location>
        <begin position="57"/>
        <end position="191"/>
    </location>
</feature>
<dbReference type="AlphaFoldDB" id="G3IAE4"/>
<name>G3IAE4_CRIGR</name>
<organism evidence="2 3">
    <name type="scientific">Cricetulus griseus</name>
    <name type="common">Chinese hamster</name>
    <name type="synonym">Cricetulus barabensis griseus</name>
    <dbReference type="NCBI Taxonomy" id="10029"/>
    <lineage>
        <taxon>Eukaryota</taxon>
        <taxon>Metazoa</taxon>
        <taxon>Chordata</taxon>
        <taxon>Craniata</taxon>
        <taxon>Vertebrata</taxon>
        <taxon>Euteleostomi</taxon>
        <taxon>Mammalia</taxon>
        <taxon>Eutheria</taxon>
        <taxon>Euarchontoglires</taxon>
        <taxon>Glires</taxon>
        <taxon>Rodentia</taxon>
        <taxon>Myomorpha</taxon>
        <taxon>Muroidea</taxon>
        <taxon>Cricetidae</taxon>
        <taxon>Cricetinae</taxon>
        <taxon>Cricetulus</taxon>
    </lineage>
</organism>
<dbReference type="InterPro" id="IPR003886">
    <property type="entry name" value="NIDO_dom"/>
</dbReference>
<dbReference type="Proteomes" id="UP000001075">
    <property type="component" value="Unassembled WGS sequence"/>
</dbReference>
<dbReference type="SMART" id="SM00539">
    <property type="entry name" value="NIDO"/>
    <property type="match status" value="1"/>
</dbReference>
<reference evidence="3" key="1">
    <citation type="journal article" date="2011" name="Nat. Biotechnol.">
        <title>The genomic sequence of the Chinese hamster ovary (CHO)-K1 cell line.</title>
        <authorList>
            <person name="Xu X."/>
            <person name="Nagarajan H."/>
            <person name="Lewis N.E."/>
            <person name="Pan S."/>
            <person name="Cai Z."/>
            <person name="Liu X."/>
            <person name="Chen W."/>
            <person name="Xie M."/>
            <person name="Wang W."/>
            <person name="Hammond S."/>
            <person name="Andersen M.R."/>
            <person name="Neff N."/>
            <person name="Passarelli B."/>
            <person name="Koh W."/>
            <person name="Fan H.C."/>
            <person name="Wang J."/>
            <person name="Gui Y."/>
            <person name="Lee K.H."/>
            <person name="Betenbaugh M.J."/>
            <person name="Quake S.R."/>
            <person name="Famili I."/>
            <person name="Palsson B.O."/>
            <person name="Wang J."/>
        </authorList>
    </citation>
    <scope>NUCLEOTIDE SEQUENCE [LARGE SCALE GENOMIC DNA]</scope>
    <source>
        <strain evidence="3">CHO K1 cell line</strain>
    </source>
</reference>
<evidence type="ECO:0000259" key="1">
    <source>
        <dbReference type="PROSITE" id="PS51220"/>
    </source>
</evidence>
<dbReference type="InParanoid" id="G3IAE4"/>
<dbReference type="PANTHER" id="PTHR13802:SF65">
    <property type="entry name" value="NIDOGEN"/>
    <property type="match status" value="1"/>
</dbReference>
<gene>
    <name evidence="2" type="ORF">I79_020564</name>
</gene>